<dbReference type="PANTHER" id="PTHR33538">
    <property type="entry name" value="PROTEIN GAMETE EXPRESSED 1"/>
    <property type="match status" value="1"/>
</dbReference>
<keyword evidence="2" id="KW-0472">Membrane</keyword>
<evidence type="ECO:0000313" key="4">
    <source>
        <dbReference type="EMBL" id="KAK1443097.1"/>
    </source>
</evidence>
<dbReference type="AlphaFoldDB" id="A0AAD8LRE6"/>
<keyword evidence="5" id="KW-1185">Reference proteome</keyword>
<reference evidence="4" key="1">
    <citation type="submission" date="2023-08" db="EMBL/GenBank/DDBJ databases">
        <title>Draft sequence of the Babesia gibsoni genome.</title>
        <authorList>
            <person name="Yamagishi J.Y."/>
            <person name="Xuan X.X."/>
        </authorList>
    </citation>
    <scope>NUCLEOTIDE SEQUENCE</scope>
    <source>
        <strain evidence="4">Azabu</strain>
    </source>
</reference>
<comment type="caution">
    <text evidence="4">The sequence shown here is derived from an EMBL/GenBank/DDBJ whole genome shotgun (WGS) entry which is preliminary data.</text>
</comment>
<feature type="compositionally biased region" description="Basic residues" evidence="1">
    <location>
        <begin position="495"/>
        <end position="509"/>
    </location>
</feature>
<proteinExistence type="predicted"/>
<feature type="transmembrane region" description="Helical" evidence="2">
    <location>
        <begin position="360"/>
        <end position="382"/>
    </location>
</feature>
<dbReference type="EMBL" id="JAVEPI010000003">
    <property type="protein sequence ID" value="KAK1443097.1"/>
    <property type="molecule type" value="Genomic_DNA"/>
</dbReference>
<dbReference type="Proteomes" id="UP001230268">
    <property type="component" value="Unassembled WGS sequence"/>
</dbReference>
<name>A0AAD8LRE6_BABGI</name>
<protein>
    <submittedName>
        <fullName evidence="4">Uncharacterized protein</fullName>
    </submittedName>
</protein>
<keyword evidence="2" id="KW-0812">Transmembrane</keyword>
<accession>A0AAD8LRE6</accession>
<evidence type="ECO:0000256" key="3">
    <source>
        <dbReference type="SAM" id="SignalP"/>
    </source>
</evidence>
<dbReference type="InterPro" id="IPR040346">
    <property type="entry name" value="GEX1/Brambleberry"/>
</dbReference>
<feature type="transmembrane region" description="Helical" evidence="2">
    <location>
        <begin position="334"/>
        <end position="353"/>
    </location>
</feature>
<keyword evidence="3" id="KW-0732">Signal</keyword>
<organism evidence="4 5">
    <name type="scientific">Babesia gibsoni</name>
    <dbReference type="NCBI Taxonomy" id="33632"/>
    <lineage>
        <taxon>Eukaryota</taxon>
        <taxon>Sar</taxon>
        <taxon>Alveolata</taxon>
        <taxon>Apicomplexa</taxon>
        <taxon>Aconoidasida</taxon>
        <taxon>Piroplasmida</taxon>
        <taxon>Babesiidae</taxon>
        <taxon>Babesia</taxon>
    </lineage>
</organism>
<dbReference type="PANTHER" id="PTHR33538:SF2">
    <property type="entry name" value="PROTEIN GAMETE EXPRESSED 1"/>
    <property type="match status" value="1"/>
</dbReference>
<feature type="region of interest" description="Disordered" evidence="1">
    <location>
        <begin position="489"/>
        <end position="509"/>
    </location>
</feature>
<evidence type="ECO:0000313" key="5">
    <source>
        <dbReference type="Proteomes" id="UP001230268"/>
    </source>
</evidence>
<evidence type="ECO:0000256" key="2">
    <source>
        <dbReference type="SAM" id="Phobius"/>
    </source>
</evidence>
<sequence length="509" mass="57904">MTTIAFTICILLLVERTMLASGSGYRSWHNTAVHSYSRGKASYEEIIKSVHDRESECEILHSRERSVISKGYSGEGQETDDVAFSCLNQLQNIDNQGPFDINKNVEDLSGGTRKERVLAEGGCWQYVLREVNGLDVDKCDIKGELSRSLIALAKTKCHFIRSGRSFPLSHQGCYLNPAGMDDDALHMFSGSHRGNPCSVGYTTADCEKLKADIVAKCTNPLIMSESAFQMYHADLNHIDDICFYLQSGEWNRRTESNINRLGDAASRLLHSQEDMETFLDQVQQRQEESIKKANMMTAWMDSLSDDIHDVFHTLEVIKRYQHKIIAFFHNFKLFFIYALYILIGMSSTLFEATALARPKIVLTIATAGIMDSLVYKACVTWLPLKQYGMECSSVYRVMSLLIGWAMLKEMYQIRKILTPRVVYPGFHADIEDNEGSETEYNANGYSLDDFVELFGDHSDSTYTYDSGYTTTDSWSGSLGEESEDLVEEYLDTQTRRRKTRATRRISNRR</sequence>
<keyword evidence="2" id="KW-1133">Transmembrane helix</keyword>
<evidence type="ECO:0000256" key="1">
    <source>
        <dbReference type="SAM" id="MobiDB-lite"/>
    </source>
</evidence>
<feature type="signal peptide" evidence="3">
    <location>
        <begin position="1"/>
        <end position="20"/>
    </location>
</feature>
<gene>
    <name evidence="4" type="ORF">BgAZ_306150</name>
</gene>
<feature type="chain" id="PRO_5041970667" evidence="3">
    <location>
        <begin position="21"/>
        <end position="509"/>
    </location>
</feature>